<evidence type="ECO:0000313" key="1">
    <source>
        <dbReference type="EMBL" id="CDW49823.1"/>
    </source>
</evidence>
<dbReference type="AlphaFoldDB" id="A0A0K2VHA3"/>
<proteinExistence type="predicted"/>
<protein>
    <submittedName>
        <fullName evidence="1">Uncharacterized protein</fullName>
    </submittedName>
</protein>
<accession>A0A0K2VHA3</accession>
<reference evidence="1" key="1">
    <citation type="submission" date="2014-05" db="EMBL/GenBank/DDBJ databases">
        <authorList>
            <person name="Chronopoulou M."/>
        </authorList>
    </citation>
    <scope>NUCLEOTIDE SEQUENCE</scope>
    <source>
        <tissue evidence="1">Whole organism</tissue>
    </source>
</reference>
<dbReference type="EMBL" id="HACA01032462">
    <property type="protein sequence ID" value="CDW49823.1"/>
    <property type="molecule type" value="Transcribed_RNA"/>
</dbReference>
<organism evidence="1">
    <name type="scientific">Lepeophtheirus salmonis</name>
    <name type="common">Salmon louse</name>
    <name type="synonym">Caligus salmonis</name>
    <dbReference type="NCBI Taxonomy" id="72036"/>
    <lineage>
        <taxon>Eukaryota</taxon>
        <taxon>Metazoa</taxon>
        <taxon>Ecdysozoa</taxon>
        <taxon>Arthropoda</taxon>
        <taxon>Crustacea</taxon>
        <taxon>Multicrustacea</taxon>
        <taxon>Hexanauplia</taxon>
        <taxon>Copepoda</taxon>
        <taxon>Siphonostomatoida</taxon>
        <taxon>Caligidae</taxon>
        <taxon>Lepeophtheirus</taxon>
    </lineage>
</organism>
<sequence length="25" mass="3126">MESIERECRRVNIPTRRKKTYVCEQ</sequence>
<name>A0A0K2VHA3_LEPSM</name>